<dbReference type="AlphaFoldDB" id="A0ABD3TVR7"/>
<dbReference type="SMART" id="SM00244">
    <property type="entry name" value="PHB"/>
    <property type="match status" value="1"/>
</dbReference>
<dbReference type="GO" id="GO:0005634">
    <property type="term" value="C:nucleus"/>
    <property type="evidence" value="ECO:0007669"/>
    <property type="project" value="UniProtKB-SubCell"/>
</dbReference>
<dbReference type="Gene3D" id="3.30.479.30">
    <property type="entry name" value="Band 7 domain"/>
    <property type="match status" value="1"/>
</dbReference>
<keyword evidence="8" id="KW-0539">Nucleus</keyword>
<dbReference type="PANTHER" id="PTHR43327">
    <property type="entry name" value="STOMATIN-LIKE PROTEIN 2, MITOCHONDRIAL"/>
    <property type="match status" value="1"/>
</dbReference>
<dbReference type="CDD" id="cd03407">
    <property type="entry name" value="SPFH_like_u4"/>
    <property type="match status" value="1"/>
</dbReference>
<evidence type="ECO:0000256" key="8">
    <source>
        <dbReference type="ARBA" id="ARBA00023242"/>
    </source>
</evidence>
<comment type="function">
    <text evidence="1">The proteasome is a multicatalytic proteinase complex which is characterized by its ability to cleave peptides with Arg, Phe, Tyr, Leu, and Glu adjacent to the leaving group at neutral or slightly basic pH. The proteasome has an ATP-dependent proteolytic activity.</text>
</comment>
<dbReference type="SUPFAM" id="SSF117892">
    <property type="entry name" value="Band 7/SPFH domain"/>
    <property type="match status" value="1"/>
</dbReference>
<evidence type="ECO:0000256" key="2">
    <source>
        <dbReference type="ARBA" id="ARBA00004123"/>
    </source>
</evidence>
<dbReference type="InterPro" id="IPR023332">
    <property type="entry name" value="Proteasome_alpha-type"/>
</dbReference>
<dbReference type="GO" id="GO:0019773">
    <property type="term" value="C:proteasome core complex, alpha-subunit complex"/>
    <property type="evidence" value="ECO:0007669"/>
    <property type="project" value="UniProtKB-UniRule"/>
</dbReference>
<sequence length="537" mass="59042">MEGKIAEKIDLIQNSMFDDVLHPGCHCLPWCVGYQLAGSLTLRLQQLDVRCETKTKDNVFVTVVASIQYRALAEKASDAFYRLSNTKEQIQAYVFDVIRASVPKLDLDSTFEQKNDIAKAVEDELEKAMSAYGYEIVQTLIVDIEPDTQVKRAMNEINAAARLRVAANEKAEAEKILQIKRAEGEAESKYLSGLGIARQRQAIVDGLRDSVLAFSENVPGTSAKDVMDMVLVTQYFDTMKEVGASSKSSAVFIPHGPGAVKDIASQIREGLLQAEGVAHGDKRESEKKMSSIGTGYDLSVTTFSPDGRVFQIEYAGKAVDNSGTVVAIRCKDGVVMGVEKLIASKMMLPGSNRRIHAVHRHSGMAVAGLAADGRQIVTRAKSEATNYESTYGEPIPVKELAERVASYVHLCTLYWWLRPFGCGVILGGYDRDGPQLYMVEPSGVSYRYFGAAIGKGRQAAKTEIEKLKLSEMTCREGVIEVAKIIYGVHDEAKDKAFELEMSWVCDESKRQHQKVPDDLLEEAKAAAKAALEEMDAD</sequence>
<keyword evidence="11" id="KW-0175">Coiled coil</keyword>
<dbReference type="CDD" id="cd03751">
    <property type="entry name" value="proteasome_alpha_type_3"/>
    <property type="match status" value="1"/>
</dbReference>
<comment type="similarity">
    <text evidence="10">Belongs to the peptidase T1A family.</text>
</comment>
<keyword evidence="14" id="KW-1185">Reference proteome</keyword>
<organism evidence="13 14">
    <name type="scientific">Penstemon smallii</name>
    <dbReference type="NCBI Taxonomy" id="265156"/>
    <lineage>
        <taxon>Eukaryota</taxon>
        <taxon>Viridiplantae</taxon>
        <taxon>Streptophyta</taxon>
        <taxon>Embryophyta</taxon>
        <taxon>Tracheophyta</taxon>
        <taxon>Spermatophyta</taxon>
        <taxon>Magnoliopsida</taxon>
        <taxon>eudicotyledons</taxon>
        <taxon>Gunneridae</taxon>
        <taxon>Pentapetalae</taxon>
        <taxon>asterids</taxon>
        <taxon>lamiids</taxon>
        <taxon>Lamiales</taxon>
        <taxon>Plantaginaceae</taxon>
        <taxon>Cheloneae</taxon>
        <taxon>Penstemon</taxon>
    </lineage>
</organism>
<dbReference type="Pfam" id="PF10584">
    <property type="entry name" value="Proteasome_A_N"/>
    <property type="match status" value="1"/>
</dbReference>
<keyword evidence="7 10" id="KW-0647">Proteasome</keyword>
<name>A0ABD3TVR7_9LAMI</name>
<dbReference type="SUPFAM" id="SSF56235">
    <property type="entry name" value="N-terminal nucleophile aminohydrolases (Ntn hydrolases)"/>
    <property type="match status" value="1"/>
</dbReference>
<dbReference type="FunFam" id="3.30.479.30:FF:000013">
    <property type="entry name" value="Hypersensitive-induced response protein 1"/>
    <property type="match status" value="1"/>
</dbReference>
<dbReference type="Pfam" id="PF01145">
    <property type="entry name" value="Band_7"/>
    <property type="match status" value="1"/>
</dbReference>
<evidence type="ECO:0000259" key="12">
    <source>
        <dbReference type="PROSITE" id="PS00388"/>
    </source>
</evidence>
<proteinExistence type="inferred from homology"/>
<accession>A0ABD3TVR7</accession>
<dbReference type="SMART" id="SM00948">
    <property type="entry name" value="Proteasome_A_N"/>
    <property type="match status" value="1"/>
</dbReference>
<evidence type="ECO:0000256" key="1">
    <source>
        <dbReference type="ARBA" id="ARBA00002000"/>
    </source>
</evidence>
<evidence type="ECO:0000256" key="4">
    <source>
        <dbReference type="ARBA" id="ARBA00021338"/>
    </source>
</evidence>
<dbReference type="Pfam" id="PF00227">
    <property type="entry name" value="Proteasome"/>
    <property type="match status" value="1"/>
</dbReference>
<evidence type="ECO:0000256" key="6">
    <source>
        <dbReference type="ARBA" id="ARBA00022707"/>
    </source>
</evidence>
<keyword evidence="9" id="KW-0449">Lipoprotein</keyword>
<comment type="caution">
    <text evidence="13">The sequence shown here is derived from an EMBL/GenBank/DDBJ whole genome shotgun (WGS) entry which is preliminary data.</text>
</comment>
<feature type="domain" description="Proteasome alpha-type subunits" evidence="12">
    <location>
        <begin position="296"/>
        <end position="318"/>
    </location>
</feature>
<evidence type="ECO:0000256" key="10">
    <source>
        <dbReference type="PROSITE-ProRule" id="PRU00808"/>
    </source>
</evidence>
<feature type="coiled-coil region" evidence="11">
    <location>
        <begin position="150"/>
        <end position="183"/>
    </location>
</feature>
<dbReference type="InterPro" id="IPR029055">
    <property type="entry name" value="Ntn_hydrolases_N"/>
</dbReference>
<dbReference type="Proteomes" id="UP001634393">
    <property type="component" value="Unassembled WGS sequence"/>
</dbReference>
<reference evidence="13 14" key="1">
    <citation type="submission" date="2024-12" db="EMBL/GenBank/DDBJ databases">
        <title>The unique morphological basis and parallel evolutionary history of personate flowers in Penstemon.</title>
        <authorList>
            <person name="Depatie T.H."/>
            <person name="Wessinger C.A."/>
        </authorList>
    </citation>
    <scope>NUCLEOTIDE SEQUENCE [LARGE SCALE GENOMIC DNA]</scope>
    <source>
        <strain evidence="13">WTNN_2</strain>
        <tissue evidence="13">Leaf</tissue>
    </source>
</reference>
<dbReference type="InterPro" id="IPR000426">
    <property type="entry name" value="Proteasome_asu_N"/>
</dbReference>
<dbReference type="FunFam" id="3.60.20.10:FF:000007">
    <property type="entry name" value="Proteasome subunit alpha type"/>
    <property type="match status" value="1"/>
</dbReference>
<keyword evidence="6" id="KW-0519">Myristate</keyword>
<evidence type="ECO:0000313" key="13">
    <source>
        <dbReference type="EMBL" id="KAL3841115.1"/>
    </source>
</evidence>
<keyword evidence="5" id="KW-0963">Cytoplasm</keyword>
<evidence type="ECO:0000256" key="5">
    <source>
        <dbReference type="ARBA" id="ARBA00022490"/>
    </source>
</evidence>
<evidence type="ECO:0000256" key="7">
    <source>
        <dbReference type="ARBA" id="ARBA00022942"/>
    </source>
</evidence>
<gene>
    <name evidence="13" type="ORF">ACJIZ3_025706</name>
</gene>
<comment type="subcellular location">
    <subcellularLocation>
        <location evidence="3">Cytoplasm</location>
    </subcellularLocation>
    <subcellularLocation>
        <location evidence="2">Nucleus</location>
    </subcellularLocation>
</comment>
<dbReference type="GO" id="GO:0005737">
    <property type="term" value="C:cytoplasm"/>
    <property type="evidence" value="ECO:0007669"/>
    <property type="project" value="UniProtKB-SubCell"/>
</dbReference>
<dbReference type="InterPro" id="IPR001107">
    <property type="entry name" value="Band_7"/>
</dbReference>
<dbReference type="EMBL" id="JBJXBP010000003">
    <property type="protein sequence ID" value="KAL3841115.1"/>
    <property type="molecule type" value="Genomic_DNA"/>
</dbReference>
<dbReference type="InterPro" id="IPR036013">
    <property type="entry name" value="Band_7/SPFH_dom_sf"/>
</dbReference>
<dbReference type="PANTHER" id="PTHR43327:SF31">
    <property type="entry name" value="HYPERSENSITIVE-INDUCED RESPONSE PROTEIN 2"/>
    <property type="match status" value="1"/>
</dbReference>
<evidence type="ECO:0000256" key="9">
    <source>
        <dbReference type="ARBA" id="ARBA00023288"/>
    </source>
</evidence>
<dbReference type="Gene3D" id="3.60.20.10">
    <property type="entry name" value="Glutamine Phosphoribosylpyrophosphate, subunit 1, domain 1"/>
    <property type="match status" value="1"/>
</dbReference>
<evidence type="ECO:0000313" key="14">
    <source>
        <dbReference type="Proteomes" id="UP001634393"/>
    </source>
</evidence>
<dbReference type="InterPro" id="IPR050710">
    <property type="entry name" value="Band7/mec-2_domain"/>
</dbReference>
<dbReference type="PROSITE" id="PS51475">
    <property type="entry name" value="PROTEASOME_ALPHA_2"/>
    <property type="match status" value="1"/>
</dbReference>
<dbReference type="PROSITE" id="PS00388">
    <property type="entry name" value="PROTEASOME_ALPHA_1"/>
    <property type="match status" value="1"/>
</dbReference>
<evidence type="ECO:0000256" key="11">
    <source>
        <dbReference type="SAM" id="Coils"/>
    </source>
</evidence>
<protein>
    <recommendedName>
        <fullName evidence="4">Proteasome subunit alpha type-3</fullName>
    </recommendedName>
</protein>
<evidence type="ECO:0000256" key="3">
    <source>
        <dbReference type="ARBA" id="ARBA00004496"/>
    </source>
</evidence>
<dbReference type="InterPro" id="IPR001353">
    <property type="entry name" value="Proteasome_sua/b"/>
</dbReference>